<dbReference type="Pfam" id="PF22968">
    <property type="entry name" value="RNF34L-like_3rd"/>
    <property type="match status" value="1"/>
</dbReference>
<dbReference type="InParanoid" id="A7RV74"/>
<evidence type="ECO:0000256" key="4">
    <source>
        <dbReference type="ARBA" id="ARBA00022833"/>
    </source>
</evidence>
<evidence type="ECO:0000256" key="1">
    <source>
        <dbReference type="ARBA" id="ARBA00004202"/>
    </source>
</evidence>
<dbReference type="SMART" id="SM00064">
    <property type="entry name" value="FYVE"/>
    <property type="match status" value="1"/>
</dbReference>
<feature type="region of interest" description="Disordered" evidence="6">
    <location>
        <begin position="112"/>
        <end position="165"/>
    </location>
</feature>
<sequence>NSTTNPTPEFTEMVCYLCSVNFTLFKRKSTCRGCKKTLCSNCFTQGLNARDQSPRCITCRALAAPSTHKDFLQYLKIKDLQDFLRLKNIPMSQCKEKRDLIELILQYSQPRRYPDFPRGTPHPPPPVTHDQRQGGTHPNSNSGQTANRVNRAGENNASGGEGQQILLSLPPPPDFFATRRTIDDITDIEQVDNLSVKELKHILTANFVDFKGCVEKEELLSKVRLLWKSRNCEKQKGMFALPGFGLFNTTSLDESCKVCMDNLIDCVLLECGHMVACINCSKQLAECPICRQNISRIVRVFKA</sequence>
<dbReference type="InterPro" id="IPR036361">
    <property type="entry name" value="SAP_dom_sf"/>
</dbReference>
<dbReference type="GO" id="GO:0061630">
    <property type="term" value="F:ubiquitin protein ligase activity"/>
    <property type="evidence" value="ECO:0000318"/>
    <property type="project" value="GO_Central"/>
</dbReference>
<feature type="compositionally biased region" description="Polar residues" evidence="6">
    <location>
        <begin position="133"/>
        <end position="158"/>
    </location>
</feature>
<dbReference type="SUPFAM" id="SSF57903">
    <property type="entry name" value="FYVE/PHD zinc finger"/>
    <property type="match status" value="1"/>
</dbReference>
<feature type="non-terminal residue" evidence="8">
    <location>
        <position position="303"/>
    </location>
</feature>
<dbReference type="Gene3D" id="1.10.720.30">
    <property type="entry name" value="SAP domain"/>
    <property type="match status" value="1"/>
</dbReference>
<dbReference type="InterPro" id="IPR057299">
    <property type="entry name" value="RNF34_RFFL_SAP"/>
</dbReference>
<dbReference type="InterPro" id="IPR001841">
    <property type="entry name" value="Znf_RING"/>
</dbReference>
<evidence type="ECO:0000313" key="9">
    <source>
        <dbReference type="Proteomes" id="UP000001593"/>
    </source>
</evidence>
<dbReference type="Gene3D" id="3.30.40.10">
    <property type="entry name" value="Zinc/RING finger domain, C3HC4 (zinc finger)"/>
    <property type="match status" value="1"/>
</dbReference>
<dbReference type="GO" id="GO:0043161">
    <property type="term" value="P:proteasome-mediated ubiquitin-dependent protein catabolic process"/>
    <property type="evidence" value="ECO:0000318"/>
    <property type="project" value="GO_Central"/>
</dbReference>
<evidence type="ECO:0000313" key="8">
    <source>
        <dbReference type="EMBL" id="EDO44591.1"/>
    </source>
</evidence>
<dbReference type="OMA" id="SYSGCCE"/>
<dbReference type="SUPFAM" id="SSF68906">
    <property type="entry name" value="SAP domain"/>
    <property type="match status" value="2"/>
</dbReference>
<accession>A7RV74</accession>
<dbReference type="CDD" id="cd16500">
    <property type="entry name" value="RING-HC_CARP"/>
    <property type="match status" value="1"/>
</dbReference>
<dbReference type="Proteomes" id="UP000001593">
    <property type="component" value="Unassembled WGS sequence"/>
</dbReference>
<protein>
    <recommendedName>
        <fullName evidence="7">RING-type domain-containing protein</fullName>
    </recommendedName>
</protein>
<organism evidence="8 9">
    <name type="scientific">Nematostella vectensis</name>
    <name type="common">Starlet sea anemone</name>
    <dbReference type="NCBI Taxonomy" id="45351"/>
    <lineage>
        <taxon>Eukaryota</taxon>
        <taxon>Metazoa</taxon>
        <taxon>Cnidaria</taxon>
        <taxon>Anthozoa</taxon>
        <taxon>Hexacorallia</taxon>
        <taxon>Actiniaria</taxon>
        <taxon>Edwardsiidae</taxon>
        <taxon>Nematostella</taxon>
    </lineage>
</organism>
<dbReference type="PROSITE" id="PS50089">
    <property type="entry name" value="ZF_RING_2"/>
    <property type="match status" value="1"/>
</dbReference>
<dbReference type="GO" id="GO:0005737">
    <property type="term" value="C:cytoplasm"/>
    <property type="evidence" value="ECO:0000318"/>
    <property type="project" value="GO_Central"/>
</dbReference>
<dbReference type="Pfam" id="PF13920">
    <property type="entry name" value="zf-C3HC4_3"/>
    <property type="match status" value="1"/>
</dbReference>
<dbReference type="SMART" id="SM00184">
    <property type="entry name" value="RING"/>
    <property type="match status" value="2"/>
</dbReference>
<dbReference type="EMBL" id="DS469543">
    <property type="protein sequence ID" value="EDO44591.1"/>
    <property type="molecule type" value="Genomic_DNA"/>
</dbReference>
<dbReference type="GO" id="GO:1902042">
    <property type="term" value="P:negative regulation of extrinsic apoptotic signaling pathway via death domain receptors"/>
    <property type="evidence" value="ECO:0000318"/>
    <property type="project" value="GO_Central"/>
</dbReference>
<dbReference type="SUPFAM" id="SSF57850">
    <property type="entry name" value="RING/U-box"/>
    <property type="match status" value="1"/>
</dbReference>
<dbReference type="STRING" id="45351.A7RV74"/>
<keyword evidence="2" id="KW-0479">Metal-binding</keyword>
<dbReference type="InterPro" id="IPR000306">
    <property type="entry name" value="Znf_FYVE"/>
</dbReference>
<proteinExistence type="predicted"/>
<evidence type="ECO:0000256" key="2">
    <source>
        <dbReference type="ARBA" id="ARBA00022723"/>
    </source>
</evidence>
<keyword evidence="9" id="KW-1185">Reference proteome</keyword>
<evidence type="ECO:0000259" key="7">
    <source>
        <dbReference type="PROSITE" id="PS50089"/>
    </source>
</evidence>
<comment type="subcellular location">
    <subcellularLocation>
        <location evidence="1">Cell membrane</location>
        <topology evidence="1">Peripheral membrane protein</topology>
    </subcellularLocation>
</comment>
<dbReference type="InterPro" id="IPR011011">
    <property type="entry name" value="Znf_FYVE_PHD"/>
</dbReference>
<dbReference type="PANTHER" id="PTHR14879">
    <property type="entry name" value="CASPASE REGULATOR, RING FINGER DOMAIN-CONTAINING"/>
    <property type="match status" value="1"/>
</dbReference>
<evidence type="ECO:0000256" key="6">
    <source>
        <dbReference type="SAM" id="MobiDB-lite"/>
    </source>
</evidence>
<keyword evidence="3 5" id="KW-0863">Zinc-finger</keyword>
<name>A7RV74_NEMVE</name>
<dbReference type="AlphaFoldDB" id="A7RV74"/>
<dbReference type="InterPro" id="IPR055111">
    <property type="entry name" value="RNF34_RFFL_HeH"/>
</dbReference>
<dbReference type="GO" id="GO:0008270">
    <property type="term" value="F:zinc ion binding"/>
    <property type="evidence" value="ECO:0007669"/>
    <property type="project" value="UniProtKB-KW"/>
</dbReference>
<dbReference type="InterPro" id="IPR051728">
    <property type="entry name" value="RING-FYVE_E3_ubiquitin-ligase"/>
</dbReference>
<dbReference type="FunFam" id="3.30.40.10:FF:000110">
    <property type="entry name" value="E3 ubiquitin-protein ligase RNF34 isoform X1"/>
    <property type="match status" value="1"/>
</dbReference>
<dbReference type="GO" id="GO:0005886">
    <property type="term" value="C:plasma membrane"/>
    <property type="evidence" value="ECO:0000318"/>
    <property type="project" value="GO_Central"/>
</dbReference>
<evidence type="ECO:0000256" key="5">
    <source>
        <dbReference type="PROSITE-ProRule" id="PRU00175"/>
    </source>
</evidence>
<gene>
    <name evidence="8" type="ORF">NEMVEDRAFT_v1g94838</name>
</gene>
<reference evidence="8 9" key="1">
    <citation type="journal article" date="2007" name="Science">
        <title>Sea anemone genome reveals ancestral eumetazoan gene repertoire and genomic organization.</title>
        <authorList>
            <person name="Putnam N.H."/>
            <person name="Srivastava M."/>
            <person name="Hellsten U."/>
            <person name="Dirks B."/>
            <person name="Chapman J."/>
            <person name="Salamov A."/>
            <person name="Terry A."/>
            <person name="Shapiro H."/>
            <person name="Lindquist E."/>
            <person name="Kapitonov V.V."/>
            <person name="Jurka J."/>
            <person name="Genikhovich G."/>
            <person name="Grigoriev I.V."/>
            <person name="Lucas S.M."/>
            <person name="Steele R.E."/>
            <person name="Finnerty J.R."/>
            <person name="Technau U."/>
            <person name="Martindale M.Q."/>
            <person name="Rokhsar D.S."/>
        </authorList>
    </citation>
    <scope>NUCLEOTIDE SEQUENCE [LARGE SCALE GENOMIC DNA]</scope>
    <source>
        <strain evidence="9">CH2 X CH6</strain>
    </source>
</reference>
<dbReference type="Gene3D" id="1.10.720.140">
    <property type="match status" value="1"/>
</dbReference>
<dbReference type="Pfam" id="PF23632">
    <property type="entry name" value="SAP_RNF34_RFFL"/>
    <property type="match status" value="1"/>
</dbReference>
<dbReference type="PhylomeDB" id="A7RV74"/>
<dbReference type="PANTHER" id="PTHR14879:SF15">
    <property type="entry name" value="E3 UBIQUITIN-PROTEIN LIGASE RIFIFYLIN-LIKE PROTEIN"/>
    <property type="match status" value="1"/>
</dbReference>
<evidence type="ECO:0000256" key="3">
    <source>
        <dbReference type="ARBA" id="ARBA00022771"/>
    </source>
</evidence>
<keyword evidence="4" id="KW-0862">Zinc</keyword>
<dbReference type="InterPro" id="IPR013083">
    <property type="entry name" value="Znf_RING/FYVE/PHD"/>
</dbReference>
<dbReference type="HOGENOM" id="CLU_041431_1_0_1"/>
<dbReference type="eggNOG" id="KOG4275">
    <property type="taxonomic scope" value="Eukaryota"/>
</dbReference>
<feature type="domain" description="RING-type" evidence="7">
    <location>
        <begin position="256"/>
        <end position="291"/>
    </location>
</feature>